<keyword evidence="7 9" id="KW-0624">Polysaccharide degradation</keyword>
<dbReference type="InterPro" id="IPR019834">
    <property type="entry name" value="Glyco_hydro_8_CS"/>
</dbReference>
<comment type="catalytic activity">
    <reaction evidence="1">
        <text>Endohydrolysis of (1-&gt;4)-beta-D-glucosidic linkages in cellulose, lichenin and cereal beta-D-glucans.</text>
        <dbReference type="EC" id="3.2.1.4"/>
    </reaction>
</comment>
<gene>
    <name evidence="10" type="ORF">AVL57_18060</name>
</gene>
<evidence type="ECO:0000313" key="10">
    <source>
        <dbReference type="EMBL" id="AMJ75695.1"/>
    </source>
</evidence>
<evidence type="ECO:0000256" key="6">
    <source>
        <dbReference type="ARBA" id="ARBA00023295"/>
    </source>
</evidence>
<keyword evidence="3" id="KW-0732">Signal</keyword>
<dbReference type="EC" id="3.2.1.-" evidence="9"/>
<keyword evidence="5" id="KW-0136">Cellulose degradation</keyword>
<sequence>MVEGSRGMRFIRLVGLFGLLSILVSCSNPKEREIQEAFQAYKALFIDNGRVIDTGNGDVSHSEGQGYGLLFAVAANDRTAFDGIWTWTHTVLQRDDKLFHWRYRPCESKNKQCIDDPNNASDGDILIAWALLRAANKWGDKSYRRDAQAIITAIEEKLFIETEEYLVLLPGEFGFKSDENSDEGIQVNLSYWVFPAIDAIAEISSKALRWKALHSSGTAFIYKARFSEHKLPPDWLRVNDGELSLTNTVSQEYGFNACRIPLHLAWADIDDAAFYSDFKRWWDIENTPATVNLVTNDMAEYSMTPGMKAVESAVKHIIDDSPLSLPLIDRNMDYYSASLTLLSMVAVMDAKS</sequence>
<keyword evidence="6 9" id="KW-0326">Glycosidase</keyword>
<evidence type="ECO:0000256" key="1">
    <source>
        <dbReference type="ARBA" id="ARBA00000966"/>
    </source>
</evidence>
<evidence type="ECO:0000256" key="3">
    <source>
        <dbReference type="ARBA" id="ARBA00022729"/>
    </source>
</evidence>
<feature type="active site" description="Nucleophile" evidence="8">
    <location>
        <position position="122"/>
    </location>
</feature>
<accession>A0ABN4LSJ5</accession>
<evidence type="ECO:0000256" key="8">
    <source>
        <dbReference type="PROSITE-ProRule" id="PRU10058"/>
    </source>
</evidence>
<dbReference type="Proteomes" id="UP000056750">
    <property type="component" value="Chromosome"/>
</dbReference>
<dbReference type="SUPFAM" id="SSF48208">
    <property type="entry name" value="Six-hairpin glycosidases"/>
    <property type="match status" value="1"/>
</dbReference>
<keyword evidence="11" id="KW-1185">Reference proteome</keyword>
<comment type="similarity">
    <text evidence="2 9">Belongs to the glycosyl hydrolase 8 (cellulase D) family.</text>
</comment>
<dbReference type="InterPro" id="IPR008928">
    <property type="entry name" value="6-hairpin_glycosidase_sf"/>
</dbReference>
<dbReference type="PROSITE" id="PS51257">
    <property type="entry name" value="PROKAR_LIPOPROTEIN"/>
    <property type="match status" value="1"/>
</dbReference>
<dbReference type="EMBL" id="CP013926">
    <property type="protein sequence ID" value="AMJ75695.1"/>
    <property type="molecule type" value="Genomic_DNA"/>
</dbReference>
<dbReference type="InterPro" id="IPR012341">
    <property type="entry name" value="6hp_glycosidase-like_sf"/>
</dbReference>
<dbReference type="Pfam" id="PF01270">
    <property type="entry name" value="Glyco_hydro_8"/>
    <property type="match status" value="1"/>
</dbReference>
<dbReference type="InterPro" id="IPR002037">
    <property type="entry name" value="Glyco_hydro_8"/>
</dbReference>
<name>A0ABN4LSJ5_9ALTE</name>
<evidence type="ECO:0000256" key="4">
    <source>
        <dbReference type="ARBA" id="ARBA00022801"/>
    </source>
</evidence>
<reference evidence="10 11" key="1">
    <citation type="submission" date="2015-12" db="EMBL/GenBank/DDBJ databases">
        <title>Intraspecies pangenome expansion in the marine bacterium Alteromonas.</title>
        <authorList>
            <person name="Lopez-Perez M."/>
            <person name="Rodriguez-Valera F."/>
        </authorList>
    </citation>
    <scope>NUCLEOTIDE SEQUENCE [LARGE SCALE GENOMIC DNA]</scope>
    <source>
        <strain evidence="10 11">LMG 21861</strain>
    </source>
</reference>
<keyword evidence="4 9" id="KW-0378">Hydrolase</keyword>
<dbReference type="Gene3D" id="1.50.10.10">
    <property type="match status" value="1"/>
</dbReference>
<keyword evidence="7 9" id="KW-0119">Carbohydrate metabolism</keyword>
<organism evidence="10 11">
    <name type="scientific">Alteromonas stellipolaris</name>
    <dbReference type="NCBI Taxonomy" id="233316"/>
    <lineage>
        <taxon>Bacteria</taxon>
        <taxon>Pseudomonadati</taxon>
        <taxon>Pseudomonadota</taxon>
        <taxon>Gammaproteobacteria</taxon>
        <taxon>Alteromonadales</taxon>
        <taxon>Alteromonadaceae</taxon>
        <taxon>Alteromonas/Salinimonas group</taxon>
        <taxon>Alteromonas</taxon>
    </lineage>
</organism>
<evidence type="ECO:0000256" key="7">
    <source>
        <dbReference type="ARBA" id="ARBA00023326"/>
    </source>
</evidence>
<evidence type="ECO:0000256" key="2">
    <source>
        <dbReference type="ARBA" id="ARBA00009209"/>
    </source>
</evidence>
<dbReference type="PRINTS" id="PR00735">
    <property type="entry name" value="GLHYDRLASE8"/>
</dbReference>
<evidence type="ECO:0000313" key="11">
    <source>
        <dbReference type="Proteomes" id="UP000056750"/>
    </source>
</evidence>
<proteinExistence type="inferred from homology"/>
<dbReference type="PROSITE" id="PS00812">
    <property type="entry name" value="GLYCOSYL_HYDROL_F8"/>
    <property type="match status" value="1"/>
</dbReference>
<evidence type="ECO:0000256" key="9">
    <source>
        <dbReference type="RuleBase" id="RU361167"/>
    </source>
</evidence>
<protein>
    <recommendedName>
        <fullName evidence="9">Glucanase</fullName>
        <ecNumber evidence="9">3.2.1.-</ecNumber>
    </recommendedName>
</protein>
<evidence type="ECO:0000256" key="5">
    <source>
        <dbReference type="ARBA" id="ARBA00023001"/>
    </source>
</evidence>